<dbReference type="GO" id="GO:0033617">
    <property type="term" value="P:mitochondrial respiratory chain complex IV assembly"/>
    <property type="evidence" value="ECO:0007669"/>
    <property type="project" value="TreeGrafter"/>
</dbReference>
<evidence type="ECO:0000256" key="6">
    <source>
        <dbReference type="SAM" id="MobiDB-lite"/>
    </source>
</evidence>
<dbReference type="GO" id="GO:0005743">
    <property type="term" value="C:mitochondrial inner membrane"/>
    <property type="evidence" value="ECO:0007669"/>
    <property type="project" value="UniProtKB-SubCell"/>
</dbReference>
<name>Q6CVK0_KLULA</name>
<dbReference type="EMBL" id="CR382122">
    <property type="protein sequence ID" value="CAH02432.1"/>
    <property type="molecule type" value="Genomic_DNA"/>
</dbReference>
<dbReference type="HOGENOM" id="CLU_047737_4_0_1"/>
<dbReference type="FunCoup" id="Q6CVK0">
    <property type="interactions" value="387"/>
</dbReference>
<evidence type="ECO:0000256" key="4">
    <source>
        <dbReference type="ARBA" id="ARBA00023136"/>
    </source>
</evidence>
<keyword evidence="5" id="KW-0999">Mitochondrion inner membrane</keyword>
<dbReference type="Pfam" id="PF02104">
    <property type="entry name" value="SURF1"/>
    <property type="match status" value="1"/>
</dbReference>
<reference evidence="7 8" key="1">
    <citation type="journal article" date="2004" name="Nature">
        <title>Genome evolution in yeasts.</title>
        <authorList>
            <consortium name="Genolevures"/>
            <person name="Dujon B."/>
            <person name="Sherman D."/>
            <person name="Fischer G."/>
            <person name="Durrens P."/>
            <person name="Casaregola S."/>
            <person name="Lafontaine I."/>
            <person name="de Montigny J."/>
            <person name="Marck C."/>
            <person name="Neuveglise C."/>
            <person name="Talla E."/>
            <person name="Goffard N."/>
            <person name="Frangeul L."/>
            <person name="Aigle M."/>
            <person name="Anthouard V."/>
            <person name="Babour A."/>
            <person name="Barbe V."/>
            <person name="Barnay S."/>
            <person name="Blanchin S."/>
            <person name="Beckerich J.M."/>
            <person name="Beyne E."/>
            <person name="Bleykasten C."/>
            <person name="Boisrame A."/>
            <person name="Boyer J."/>
            <person name="Cattolico L."/>
            <person name="Confanioleri F."/>
            <person name="de Daruvar A."/>
            <person name="Despons L."/>
            <person name="Fabre E."/>
            <person name="Fairhead C."/>
            <person name="Ferry-Dumazet H."/>
            <person name="Groppi A."/>
            <person name="Hantraye F."/>
            <person name="Hennequin C."/>
            <person name="Jauniaux N."/>
            <person name="Joyet P."/>
            <person name="Kachouri R."/>
            <person name="Kerrest A."/>
            <person name="Koszul R."/>
            <person name="Lemaire M."/>
            <person name="Lesur I."/>
            <person name="Ma L."/>
            <person name="Muller H."/>
            <person name="Nicaud J.M."/>
            <person name="Nikolski M."/>
            <person name="Oztas S."/>
            <person name="Ozier-Kalogeropoulos O."/>
            <person name="Pellenz S."/>
            <person name="Potier S."/>
            <person name="Richard G.F."/>
            <person name="Straub M.L."/>
            <person name="Suleau A."/>
            <person name="Swennene D."/>
            <person name="Tekaia F."/>
            <person name="Wesolowski-Louvel M."/>
            <person name="Westhof E."/>
            <person name="Wirth B."/>
            <person name="Zeniou-Meyer M."/>
            <person name="Zivanovic I."/>
            <person name="Bolotin-Fukuhara M."/>
            <person name="Thierry A."/>
            <person name="Bouchier C."/>
            <person name="Caudron B."/>
            <person name="Scarpelli C."/>
            <person name="Gaillardin C."/>
            <person name="Weissenbach J."/>
            <person name="Wincker P."/>
            <person name="Souciet J.L."/>
        </authorList>
    </citation>
    <scope>NUCLEOTIDE SEQUENCE [LARGE SCALE GENOMIC DNA]</scope>
    <source>
        <strain evidence="8">ATCC 8585 / CBS 2359 / DSM 70799 / NBRC 1267 / NRRL Y-1140 / WM37</strain>
    </source>
</reference>
<keyword evidence="3 5" id="KW-1133">Transmembrane helix</keyword>
<dbReference type="InterPro" id="IPR045214">
    <property type="entry name" value="Surf1/Surf4"/>
</dbReference>
<dbReference type="STRING" id="284590.Q6CVK0"/>
<keyword evidence="2 5" id="KW-0812">Transmembrane</keyword>
<feature type="compositionally biased region" description="Basic and acidic residues" evidence="6">
    <location>
        <begin position="267"/>
        <end position="282"/>
    </location>
</feature>
<dbReference type="OMA" id="YLGTWQL"/>
<dbReference type="PROSITE" id="PS50895">
    <property type="entry name" value="SURF1"/>
    <property type="match status" value="1"/>
</dbReference>
<feature type="region of interest" description="Disordered" evidence="6">
    <location>
        <begin position="266"/>
        <end position="286"/>
    </location>
</feature>
<dbReference type="CDD" id="cd06662">
    <property type="entry name" value="SURF1"/>
    <property type="match status" value="1"/>
</dbReference>
<sequence>MFRFIVARPFTVPKVRPVRRLYSTVRTSTVDWKPIKTKKTPTEGFQKKESRWGKRIFLGLMIAMPVISFYLGTWQLRRLKWKTNLIASCEDKLTYDPIPLPKTFTPDMCEDWEYRKCTMTGRFLHDEEIFVGPRVRGGIKGYVLYTPFIRKDTGERILIERGWISEEKIVPSSRNLQHLSLPQGDNVTITVLVRAAKDLTSMQWKKEDRESRLWQVLDIKDMTEMTHTSPIHYQALYDLKDHHWDEESKSEGIDNKNQSSWKFWSKKKTETEPQQEESEKPHVNTKKVNTADSETGLEFNEFQFVKAGVPIGKAPKIDLKNNHLQYLITWYGLSLLSSIFLIIALRRGRGSAMSQDEIKRQKLKHAKKFM</sequence>
<evidence type="ECO:0000256" key="3">
    <source>
        <dbReference type="ARBA" id="ARBA00022989"/>
    </source>
</evidence>
<gene>
    <name evidence="7" type="ORF">KLLA0_B11451g</name>
</gene>
<comment type="subcellular location">
    <subcellularLocation>
        <location evidence="1">Membrane</location>
    </subcellularLocation>
    <subcellularLocation>
        <location evidence="5">Mitochondrion inner membrane</location>
        <topology evidence="5">Multi-pass membrane protein</topology>
    </subcellularLocation>
</comment>
<feature type="transmembrane region" description="Helical" evidence="5">
    <location>
        <begin position="56"/>
        <end position="76"/>
    </location>
</feature>
<dbReference type="PANTHER" id="PTHR23427:SF2">
    <property type="entry name" value="SURFEIT LOCUS PROTEIN 1"/>
    <property type="match status" value="1"/>
</dbReference>
<evidence type="ECO:0000256" key="5">
    <source>
        <dbReference type="RuleBase" id="RU363076"/>
    </source>
</evidence>
<protein>
    <recommendedName>
        <fullName evidence="5">SURF1-like protein</fullName>
    </recommendedName>
</protein>
<keyword evidence="5" id="KW-0496">Mitochondrion</keyword>
<evidence type="ECO:0000256" key="1">
    <source>
        <dbReference type="ARBA" id="ARBA00004370"/>
    </source>
</evidence>
<comment type="similarity">
    <text evidence="5">Belongs to the SURF1 family.</text>
</comment>
<organism evidence="7 8">
    <name type="scientific">Kluyveromyces lactis (strain ATCC 8585 / CBS 2359 / DSM 70799 / NBRC 1267 / NRRL Y-1140 / WM37)</name>
    <name type="common">Yeast</name>
    <name type="synonym">Candida sphaerica</name>
    <dbReference type="NCBI Taxonomy" id="284590"/>
    <lineage>
        <taxon>Eukaryota</taxon>
        <taxon>Fungi</taxon>
        <taxon>Dikarya</taxon>
        <taxon>Ascomycota</taxon>
        <taxon>Saccharomycotina</taxon>
        <taxon>Saccharomycetes</taxon>
        <taxon>Saccharomycetales</taxon>
        <taxon>Saccharomycetaceae</taxon>
        <taxon>Kluyveromyces</taxon>
    </lineage>
</organism>
<evidence type="ECO:0000313" key="7">
    <source>
        <dbReference type="EMBL" id="CAH02432.1"/>
    </source>
</evidence>
<keyword evidence="8" id="KW-1185">Reference proteome</keyword>
<dbReference type="AlphaFoldDB" id="Q6CVK0"/>
<evidence type="ECO:0000256" key="2">
    <source>
        <dbReference type="ARBA" id="ARBA00022692"/>
    </source>
</evidence>
<keyword evidence="4 5" id="KW-0472">Membrane</keyword>
<accession>Q6CVK0</accession>
<evidence type="ECO:0000313" key="8">
    <source>
        <dbReference type="Proteomes" id="UP000000598"/>
    </source>
</evidence>
<dbReference type="KEGG" id="kla:KLLA0_B11451g"/>
<dbReference type="Proteomes" id="UP000000598">
    <property type="component" value="Chromosome B"/>
</dbReference>
<dbReference type="PaxDb" id="284590-Q6CVK0"/>
<feature type="transmembrane region" description="Helical" evidence="5">
    <location>
        <begin position="324"/>
        <end position="345"/>
    </location>
</feature>
<dbReference type="PANTHER" id="PTHR23427">
    <property type="entry name" value="SURFEIT LOCUS PROTEIN"/>
    <property type="match status" value="1"/>
</dbReference>
<dbReference type="InterPro" id="IPR002994">
    <property type="entry name" value="Surf1/Shy1"/>
</dbReference>
<dbReference type="eggNOG" id="KOG1563">
    <property type="taxonomic scope" value="Eukaryota"/>
</dbReference>
<proteinExistence type="inferred from homology"/>
<dbReference type="InParanoid" id="Q6CVK0"/>
<comment type="function">
    <text evidence="5">Probably involved in the biogenesis of the COX complex.</text>
</comment>